<dbReference type="PRINTS" id="PR00368">
    <property type="entry name" value="FADPNR"/>
</dbReference>
<evidence type="ECO:0000256" key="3">
    <source>
        <dbReference type="ARBA" id="ARBA00022827"/>
    </source>
</evidence>
<keyword evidence="3" id="KW-0274">FAD</keyword>
<evidence type="ECO:0000313" key="5">
    <source>
        <dbReference type="EMBL" id="THV00420.1"/>
    </source>
</evidence>
<dbReference type="AlphaFoldDB" id="A0A4S8MD51"/>
<gene>
    <name evidence="5" type="ORF">K435DRAFT_751192</name>
</gene>
<dbReference type="GO" id="GO:0050661">
    <property type="term" value="F:NADP binding"/>
    <property type="evidence" value="ECO:0007669"/>
    <property type="project" value="InterPro"/>
</dbReference>
<dbReference type="InterPro" id="IPR036188">
    <property type="entry name" value="FAD/NAD-bd_sf"/>
</dbReference>
<dbReference type="Gene3D" id="3.50.50.60">
    <property type="entry name" value="FAD/NAD(P)-binding domain"/>
    <property type="match status" value="2"/>
</dbReference>
<name>A0A4S8MD51_DENBC</name>
<dbReference type="Pfam" id="PF00743">
    <property type="entry name" value="FMO-like"/>
    <property type="match status" value="1"/>
</dbReference>
<evidence type="ECO:0000256" key="1">
    <source>
        <dbReference type="ARBA" id="ARBA00009183"/>
    </source>
</evidence>
<keyword evidence="6" id="KW-1185">Reference proteome</keyword>
<evidence type="ECO:0000256" key="2">
    <source>
        <dbReference type="ARBA" id="ARBA00022630"/>
    </source>
</evidence>
<dbReference type="GO" id="GO:0004499">
    <property type="term" value="F:N,N-dimethylaniline monooxygenase activity"/>
    <property type="evidence" value="ECO:0007669"/>
    <property type="project" value="InterPro"/>
</dbReference>
<keyword evidence="2" id="KW-0285">Flavoprotein</keyword>
<sequence>MNNLKKRQTMNKPEPPVRPKRVLIIGGGPAGLVALRNLIELGTFERVELVERRDDVGGVWYDPSKITSSVPRFPSPAYPGLIGNVLPEFLSYHGFPFPAPAEYKQNRKHQPFPTLTETYEYLQAFAKPFIADGRIRLGQEVVRVEERPATSTNDNENPTKDKWRVVLRDWADPTRPGKQLEELWDAVVVCTGWYDNPSWPDTPGLDEVREAGLAKHARGWRGPKGWEGKRTLIIGNANSANDIAAQLAKYASTDSPVYRSIRRPNFAVFVSLPDERIEDVPPVKRYTLYSVPSPNSEQPVRKVKVELENGRVIADIDVVWVGTGYKPYASFIHVLPPPFEDPELEFARSQGQTGVVQANWMHRIPLLHRYLLFAPSPSLSFNLITMAFTSFLLADVGSCWIALAWSVSQSPRPVKYPATLHERLQFEKRILEIVDKEVKEAAASSDTLISAWKNGINGHTPSALNTYSGLGDFEEEYAIGLTNDVVDARPELGKPKSGSRAIAEYSPERTKKREAMYAVKFASLMWMRERGKGGNLDLGRGQEH</sequence>
<keyword evidence="4" id="KW-0560">Oxidoreductase</keyword>
<dbReference type="InterPro" id="IPR050346">
    <property type="entry name" value="FMO-like"/>
</dbReference>
<evidence type="ECO:0000256" key="4">
    <source>
        <dbReference type="ARBA" id="ARBA00023002"/>
    </source>
</evidence>
<protein>
    <submittedName>
        <fullName evidence="5">FAD/NAD(P)-binding domain-containing protein</fullName>
    </submittedName>
</protein>
<accession>A0A4S8MD51</accession>
<dbReference type="Proteomes" id="UP000297245">
    <property type="component" value="Unassembled WGS sequence"/>
</dbReference>
<comment type="similarity">
    <text evidence="1">Belongs to the FMO family.</text>
</comment>
<reference evidence="5 6" key="1">
    <citation type="journal article" date="2019" name="Nat. Ecol. Evol.">
        <title>Megaphylogeny resolves global patterns of mushroom evolution.</title>
        <authorList>
            <person name="Varga T."/>
            <person name="Krizsan K."/>
            <person name="Foldi C."/>
            <person name="Dima B."/>
            <person name="Sanchez-Garcia M."/>
            <person name="Sanchez-Ramirez S."/>
            <person name="Szollosi G.J."/>
            <person name="Szarkandi J.G."/>
            <person name="Papp V."/>
            <person name="Albert L."/>
            <person name="Andreopoulos W."/>
            <person name="Angelini C."/>
            <person name="Antonin V."/>
            <person name="Barry K.W."/>
            <person name="Bougher N.L."/>
            <person name="Buchanan P."/>
            <person name="Buyck B."/>
            <person name="Bense V."/>
            <person name="Catcheside P."/>
            <person name="Chovatia M."/>
            <person name="Cooper J."/>
            <person name="Damon W."/>
            <person name="Desjardin D."/>
            <person name="Finy P."/>
            <person name="Geml J."/>
            <person name="Haridas S."/>
            <person name="Hughes K."/>
            <person name="Justo A."/>
            <person name="Karasinski D."/>
            <person name="Kautmanova I."/>
            <person name="Kiss B."/>
            <person name="Kocsube S."/>
            <person name="Kotiranta H."/>
            <person name="LaButti K.M."/>
            <person name="Lechner B.E."/>
            <person name="Liimatainen K."/>
            <person name="Lipzen A."/>
            <person name="Lukacs Z."/>
            <person name="Mihaltcheva S."/>
            <person name="Morgado L.N."/>
            <person name="Niskanen T."/>
            <person name="Noordeloos M.E."/>
            <person name="Ohm R.A."/>
            <person name="Ortiz-Santana B."/>
            <person name="Ovrebo C."/>
            <person name="Racz N."/>
            <person name="Riley R."/>
            <person name="Savchenko A."/>
            <person name="Shiryaev A."/>
            <person name="Soop K."/>
            <person name="Spirin V."/>
            <person name="Szebenyi C."/>
            <person name="Tomsovsky M."/>
            <person name="Tulloss R.E."/>
            <person name="Uehling J."/>
            <person name="Grigoriev I.V."/>
            <person name="Vagvolgyi C."/>
            <person name="Papp T."/>
            <person name="Martin F.M."/>
            <person name="Miettinen O."/>
            <person name="Hibbett D.S."/>
            <person name="Nagy L.G."/>
        </authorList>
    </citation>
    <scope>NUCLEOTIDE SEQUENCE [LARGE SCALE GENOMIC DNA]</scope>
    <source>
        <strain evidence="5 6">CBS 962.96</strain>
    </source>
</reference>
<proteinExistence type="inferred from homology"/>
<dbReference type="OrthoDB" id="66881at2759"/>
<dbReference type="PANTHER" id="PTHR23023">
    <property type="entry name" value="DIMETHYLANILINE MONOOXYGENASE"/>
    <property type="match status" value="1"/>
</dbReference>
<evidence type="ECO:0000313" key="6">
    <source>
        <dbReference type="Proteomes" id="UP000297245"/>
    </source>
</evidence>
<dbReference type="InterPro" id="IPR020946">
    <property type="entry name" value="Flavin_mOase-like"/>
</dbReference>
<dbReference type="SUPFAM" id="SSF51905">
    <property type="entry name" value="FAD/NAD(P)-binding domain"/>
    <property type="match status" value="1"/>
</dbReference>
<dbReference type="EMBL" id="ML179104">
    <property type="protein sequence ID" value="THV00420.1"/>
    <property type="molecule type" value="Genomic_DNA"/>
</dbReference>
<dbReference type="GO" id="GO:0050660">
    <property type="term" value="F:flavin adenine dinucleotide binding"/>
    <property type="evidence" value="ECO:0007669"/>
    <property type="project" value="InterPro"/>
</dbReference>
<organism evidence="5 6">
    <name type="scientific">Dendrothele bispora (strain CBS 962.96)</name>
    <dbReference type="NCBI Taxonomy" id="1314807"/>
    <lineage>
        <taxon>Eukaryota</taxon>
        <taxon>Fungi</taxon>
        <taxon>Dikarya</taxon>
        <taxon>Basidiomycota</taxon>
        <taxon>Agaricomycotina</taxon>
        <taxon>Agaricomycetes</taxon>
        <taxon>Agaricomycetidae</taxon>
        <taxon>Agaricales</taxon>
        <taxon>Agaricales incertae sedis</taxon>
        <taxon>Dendrothele</taxon>
    </lineage>
</organism>